<proteinExistence type="inferred from homology"/>
<dbReference type="GO" id="GO:0005525">
    <property type="term" value="F:GTP binding"/>
    <property type="evidence" value="ECO:0007669"/>
    <property type="project" value="UniProtKB-UniRule"/>
</dbReference>
<dbReference type="HAMAP" id="MF_00367">
    <property type="entry name" value="GTPase_Era"/>
    <property type="match status" value="1"/>
</dbReference>
<dbReference type="Gene3D" id="3.40.50.300">
    <property type="entry name" value="P-loop containing nucleotide triphosphate hydrolases"/>
    <property type="match status" value="1"/>
</dbReference>
<dbReference type="AlphaFoldDB" id="A0A8C4NNR0"/>
<evidence type="ECO:0000256" key="2">
    <source>
        <dbReference type="ARBA" id="ARBA00007921"/>
    </source>
</evidence>
<dbReference type="PANTHER" id="PTHR42698:SF1">
    <property type="entry name" value="GTPASE ERA, MITOCHONDRIAL"/>
    <property type="match status" value="1"/>
</dbReference>
<sequence length="469" mass="51660">MRLSLWASNSLTAGRSVVFLSSTVSSPVSPLPHNRSLCDLSPPYFHRALKVHQQPPSGNANCSWTMTLKRYASRESMLRSKTFDGVRPRGLVEVKQAVRTDTDKQALLMTRHPDSPAGARSLRVAIIGAPNAGKSTLANQLLGHKVFPVSSKVHTTRQNATGVVTHGSAQIVLLDTPGLTSTKRGKRHHLEESMLGDPQKSLHEVDMVLVLVDACDTWSQYGLDFHTMSCLKQHADVPAILVLNKVDAVKPKRKLLEITENLTGGFIGGSNRAGPSKRKIVRGVDVANVEPPLRDRPGSIDEGNPGLIDSTYSCNEAAISEDNGQKDRVWWGFKEVFMISALNNEEVDTLKAYLLKQARPGVWTFHSEVITNLTPQAICANIVRSHLLENLPQEVPYCITQSTELWEEGAGGELKIVQKLIVSKKSHLKLLVGRGGKIIRCVVERTRADLANVFQQEVMLKMGVYLQQK</sequence>
<name>A0A8C4NNR0_EPTBU</name>
<dbReference type="InterPro" id="IPR030388">
    <property type="entry name" value="G_ERA_dom"/>
</dbReference>
<evidence type="ECO:0000256" key="6">
    <source>
        <dbReference type="ARBA" id="ARBA00025227"/>
    </source>
</evidence>
<dbReference type="Gene3D" id="3.30.300.20">
    <property type="match status" value="1"/>
</dbReference>
<dbReference type="InterPro" id="IPR015946">
    <property type="entry name" value="KH_dom-like_a/b"/>
</dbReference>
<organism evidence="10 11">
    <name type="scientific">Eptatretus burgeri</name>
    <name type="common">Inshore hagfish</name>
    <dbReference type="NCBI Taxonomy" id="7764"/>
    <lineage>
        <taxon>Eukaryota</taxon>
        <taxon>Metazoa</taxon>
        <taxon>Chordata</taxon>
        <taxon>Craniata</taxon>
        <taxon>Vertebrata</taxon>
        <taxon>Cyclostomata</taxon>
        <taxon>Myxini</taxon>
        <taxon>Myxiniformes</taxon>
        <taxon>Myxinidae</taxon>
        <taxon>Eptatretinae</taxon>
        <taxon>Eptatretus</taxon>
    </lineage>
</organism>
<feature type="region of interest" description="G2" evidence="8">
    <location>
        <begin position="154"/>
        <end position="158"/>
    </location>
</feature>
<dbReference type="GO" id="GO:0000028">
    <property type="term" value="P:ribosomal small subunit assembly"/>
    <property type="evidence" value="ECO:0007669"/>
    <property type="project" value="TreeGrafter"/>
</dbReference>
<evidence type="ECO:0000256" key="8">
    <source>
        <dbReference type="PROSITE-ProRule" id="PRU01050"/>
    </source>
</evidence>
<evidence type="ECO:0000256" key="7">
    <source>
        <dbReference type="ARBA" id="ARBA00030975"/>
    </source>
</evidence>
<dbReference type="InterPro" id="IPR005225">
    <property type="entry name" value="Small_GTP-bd"/>
</dbReference>
<comment type="function">
    <text evidence="6">Probable GTPase that plays a role in the mitochondrial ribosomal small subunit assembly. Specifically binds the 12S mitochondrial rRNA (12S mt-rRNA) to a 33 nucleotide section delineating the 3' terminal stem-loop region. May act as a chaperone that protects the 12S mt-rRNA on the 28S mitoribosomal subunit during ribosomal small subunit assembly.</text>
</comment>
<dbReference type="Proteomes" id="UP000694388">
    <property type="component" value="Unplaced"/>
</dbReference>
<dbReference type="InterPro" id="IPR006073">
    <property type="entry name" value="GTP-bd"/>
</dbReference>
<feature type="region of interest" description="G3" evidence="8">
    <location>
        <begin position="175"/>
        <end position="178"/>
    </location>
</feature>
<reference evidence="10" key="2">
    <citation type="submission" date="2025-09" db="UniProtKB">
        <authorList>
            <consortium name="Ensembl"/>
        </authorList>
    </citation>
    <scope>IDENTIFICATION</scope>
</reference>
<dbReference type="CDD" id="cd04163">
    <property type="entry name" value="Era"/>
    <property type="match status" value="1"/>
</dbReference>
<dbReference type="CDD" id="cd22534">
    <property type="entry name" value="KH-II_Era"/>
    <property type="match status" value="1"/>
</dbReference>
<evidence type="ECO:0000256" key="3">
    <source>
        <dbReference type="ARBA" id="ARBA00019149"/>
    </source>
</evidence>
<evidence type="ECO:0000256" key="5">
    <source>
        <dbReference type="ARBA" id="ARBA00023134"/>
    </source>
</evidence>
<keyword evidence="11" id="KW-1185">Reference proteome</keyword>
<feature type="region of interest" description="G5" evidence="8">
    <location>
        <begin position="339"/>
        <end position="341"/>
    </location>
</feature>
<evidence type="ECO:0000256" key="4">
    <source>
        <dbReference type="ARBA" id="ARBA00022741"/>
    </source>
</evidence>
<comment type="similarity">
    <text evidence="2 8">Belongs to the TRAFAC class TrmE-Era-EngA-EngB-Septin-like GTPase superfamily. Era GTPase family.</text>
</comment>
<comment type="subcellular location">
    <subcellularLocation>
        <location evidence="1">Mitochondrion inner membrane</location>
        <topology evidence="1">Peripheral membrane protein</topology>
    </subcellularLocation>
</comment>
<dbReference type="Ensembl" id="ENSEBUT00000007163.1">
    <property type="protein sequence ID" value="ENSEBUP00000006701.1"/>
    <property type="gene ID" value="ENSEBUG00000004405.1"/>
</dbReference>
<dbReference type="GO" id="GO:0005759">
    <property type="term" value="C:mitochondrial matrix"/>
    <property type="evidence" value="ECO:0007669"/>
    <property type="project" value="TreeGrafter"/>
</dbReference>
<evidence type="ECO:0000313" key="11">
    <source>
        <dbReference type="Proteomes" id="UP000694388"/>
    </source>
</evidence>
<dbReference type="PANTHER" id="PTHR42698">
    <property type="entry name" value="GTPASE ERA"/>
    <property type="match status" value="1"/>
</dbReference>
<reference evidence="10" key="1">
    <citation type="submission" date="2025-08" db="UniProtKB">
        <authorList>
            <consortium name="Ensembl"/>
        </authorList>
    </citation>
    <scope>IDENTIFICATION</scope>
</reference>
<feature type="region of interest" description="G4" evidence="8">
    <location>
        <begin position="244"/>
        <end position="247"/>
    </location>
</feature>
<keyword evidence="4 8" id="KW-0547">Nucleotide-binding</keyword>
<dbReference type="GeneTree" id="ENSGT00390000013800"/>
<dbReference type="GO" id="GO:0019843">
    <property type="term" value="F:rRNA binding"/>
    <property type="evidence" value="ECO:0007669"/>
    <property type="project" value="TreeGrafter"/>
</dbReference>
<dbReference type="SUPFAM" id="SSF54814">
    <property type="entry name" value="Prokaryotic type KH domain (KH-domain type II)"/>
    <property type="match status" value="1"/>
</dbReference>
<dbReference type="Pfam" id="PF01926">
    <property type="entry name" value="MMR_HSR1"/>
    <property type="match status" value="1"/>
</dbReference>
<dbReference type="InterPro" id="IPR005662">
    <property type="entry name" value="GTPase_Era-like"/>
</dbReference>
<dbReference type="GO" id="GO:0043024">
    <property type="term" value="F:ribosomal small subunit binding"/>
    <property type="evidence" value="ECO:0007669"/>
    <property type="project" value="TreeGrafter"/>
</dbReference>
<evidence type="ECO:0000313" key="10">
    <source>
        <dbReference type="Ensembl" id="ENSEBUP00000006701.1"/>
    </source>
</evidence>
<protein>
    <recommendedName>
        <fullName evidence="3">GTPase Era, mitochondrial</fullName>
    </recommendedName>
    <alternativeName>
        <fullName evidence="7">ERA-like protein 1</fullName>
    </alternativeName>
</protein>
<dbReference type="InterPro" id="IPR027417">
    <property type="entry name" value="P-loop_NTPase"/>
</dbReference>
<dbReference type="PROSITE" id="PS51713">
    <property type="entry name" value="G_ERA"/>
    <property type="match status" value="1"/>
</dbReference>
<dbReference type="GO" id="GO:0005743">
    <property type="term" value="C:mitochondrial inner membrane"/>
    <property type="evidence" value="ECO:0007669"/>
    <property type="project" value="UniProtKB-SubCell"/>
</dbReference>
<feature type="region of interest" description="G1" evidence="8">
    <location>
        <begin position="128"/>
        <end position="135"/>
    </location>
</feature>
<dbReference type="SUPFAM" id="SSF52540">
    <property type="entry name" value="P-loop containing nucleoside triphosphate hydrolases"/>
    <property type="match status" value="1"/>
</dbReference>
<evidence type="ECO:0000259" key="9">
    <source>
        <dbReference type="PROSITE" id="PS51713"/>
    </source>
</evidence>
<accession>A0A8C4NNR0</accession>
<dbReference type="NCBIfam" id="TIGR00231">
    <property type="entry name" value="small_GTP"/>
    <property type="match status" value="1"/>
</dbReference>
<keyword evidence="5 8" id="KW-0342">GTP-binding</keyword>
<dbReference type="InterPro" id="IPR009019">
    <property type="entry name" value="KH_sf_prok-type"/>
</dbReference>
<feature type="domain" description="Era-type G" evidence="9">
    <location>
        <begin position="120"/>
        <end position="361"/>
    </location>
</feature>
<evidence type="ECO:0000256" key="1">
    <source>
        <dbReference type="ARBA" id="ARBA00004637"/>
    </source>
</evidence>